<protein>
    <submittedName>
        <fullName evidence="1">Uncharacterized protein</fullName>
    </submittedName>
</protein>
<feature type="non-terminal residue" evidence="1">
    <location>
        <position position="1"/>
    </location>
</feature>
<evidence type="ECO:0000313" key="1">
    <source>
        <dbReference type="EMBL" id="KAF4647900.1"/>
    </source>
</evidence>
<reference evidence="1 2" key="1">
    <citation type="submission" date="2020-04" db="EMBL/GenBank/DDBJ databases">
        <title>Perkinsus chesapeaki whole genome sequence.</title>
        <authorList>
            <person name="Bogema D.R."/>
        </authorList>
    </citation>
    <scope>NUCLEOTIDE SEQUENCE [LARGE SCALE GENOMIC DNA]</scope>
    <source>
        <strain evidence="1">ATCC PRA-425</strain>
    </source>
</reference>
<name>A0A7J6KLL6_PERCH</name>
<feature type="non-terminal residue" evidence="1">
    <location>
        <position position="250"/>
    </location>
</feature>
<organism evidence="1 2">
    <name type="scientific">Perkinsus chesapeaki</name>
    <name type="common">Clam parasite</name>
    <name type="synonym">Perkinsus andrewsi</name>
    <dbReference type="NCBI Taxonomy" id="330153"/>
    <lineage>
        <taxon>Eukaryota</taxon>
        <taxon>Sar</taxon>
        <taxon>Alveolata</taxon>
        <taxon>Perkinsozoa</taxon>
        <taxon>Perkinsea</taxon>
        <taxon>Perkinsida</taxon>
        <taxon>Perkinsidae</taxon>
        <taxon>Perkinsus</taxon>
    </lineage>
</organism>
<keyword evidence="2" id="KW-1185">Reference proteome</keyword>
<accession>A0A7J6KLL6</accession>
<sequence>LFYLSPMLAINAAVLISAIFRYVSTIQIVYDITSKDAAYSGMFPNDVKNVVLRSVDPLGRFVFSGRGSDSTSILWRSSTELDSFDYISFDDIEIIDLDASHSVAEIFFVTTTCEFGIIDAHNFGITYIDNLSLSRLSGIVFDSANDAVYISSQSDHVVYRYKRISGMWMNKEVMVGEIGIPGNYGNLVDTPTSLEVAQRSLVIRSRGGLTVLDMKTEKLSFTALADSRSMGSHDLAFLPNGDNLVYINEA</sequence>
<comment type="caution">
    <text evidence="1">The sequence shown here is derived from an EMBL/GenBank/DDBJ whole genome shotgun (WGS) entry which is preliminary data.</text>
</comment>
<proteinExistence type="predicted"/>
<dbReference type="SUPFAM" id="SSF50969">
    <property type="entry name" value="YVTN repeat-like/Quinoprotein amine dehydrogenase"/>
    <property type="match status" value="1"/>
</dbReference>
<dbReference type="EMBL" id="JAAPAO010002305">
    <property type="protein sequence ID" value="KAF4647900.1"/>
    <property type="molecule type" value="Genomic_DNA"/>
</dbReference>
<dbReference type="Proteomes" id="UP000591131">
    <property type="component" value="Unassembled WGS sequence"/>
</dbReference>
<dbReference type="InterPro" id="IPR011044">
    <property type="entry name" value="Quino_amine_DH_bsu"/>
</dbReference>
<gene>
    <name evidence="1" type="ORF">FOL47_004016</name>
</gene>
<evidence type="ECO:0000313" key="2">
    <source>
        <dbReference type="Proteomes" id="UP000591131"/>
    </source>
</evidence>
<dbReference type="AlphaFoldDB" id="A0A7J6KLL6"/>